<evidence type="ECO:0000313" key="2">
    <source>
        <dbReference type="Proteomes" id="UP001500392"/>
    </source>
</evidence>
<dbReference type="Proteomes" id="UP001500392">
    <property type="component" value="Unassembled WGS sequence"/>
</dbReference>
<reference evidence="2" key="1">
    <citation type="journal article" date="2019" name="Int. J. Syst. Evol. Microbiol.">
        <title>The Global Catalogue of Microorganisms (GCM) 10K type strain sequencing project: providing services to taxonomists for standard genome sequencing and annotation.</title>
        <authorList>
            <consortium name="The Broad Institute Genomics Platform"/>
            <consortium name="The Broad Institute Genome Sequencing Center for Infectious Disease"/>
            <person name="Wu L."/>
            <person name="Ma J."/>
        </authorList>
    </citation>
    <scope>NUCLEOTIDE SEQUENCE [LARGE SCALE GENOMIC DNA]</scope>
    <source>
        <strain evidence="2">JCM 17304</strain>
    </source>
</reference>
<sequence length="83" mass="8983">MTKSNIDKNIDRIATVLLAQGNCQSNDLVALIGKGNESNNHQALVSWLAARFENIDTAGLTTQEAATKLTDHLQEQYSLRAAG</sequence>
<gene>
    <name evidence="1" type="ORF">GCM10022414_30660</name>
</gene>
<comment type="caution">
    <text evidence="1">The sequence shown here is derived from an EMBL/GenBank/DDBJ whole genome shotgun (WGS) entry which is preliminary data.</text>
</comment>
<dbReference type="RefSeq" id="WP_344937713.1">
    <property type="nucleotide sequence ID" value="NZ_BAABDM010000007.1"/>
</dbReference>
<accession>A0ABP7X4H9</accession>
<dbReference type="EMBL" id="BAABDM010000007">
    <property type="protein sequence ID" value="GAA4102668.1"/>
    <property type="molecule type" value="Genomic_DNA"/>
</dbReference>
<keyword evidence="2" id="KW-1185">Reference proteome</keyword>
<organism evidence="1 2">
    <name type="scientific">Zhongshania borealis</name>
    <dbReference type="NCBI Taxonomy" id="889488"/>
    <lineage>
        <taxon>Bacteria</taxon>
        <taxon>Pseudomonadati</taxon>
        <taxon>Pseudomonadota</taxon>
        <taxon>Gammaproteobacteria</taxon>
        <taxon>Cellvibrionales</taxon>
        <taxon>Spongiibacteraceae</taxon>
        <taxon>Zhongshania</taxon>
    </lineage>
</organism>
<protein>
    <submittedName>
        <fullName evidence="1">Uncharacterized protein</fullName>
    </submittedName>
</protein>
<name>A0ABP7X4H9_9GAMM</name>
<evidence type="ECO:0000313" key="1">
    <source>
        <dbReference type="EMBL" id="GAA4102668.1"/>
    </source>
</evidence>
<proteinExistence type="predicted"/>